<dbReference type="VEuPathDB" id="FungiDB:ASPFODRAFT_216010"/>
<dbReference type="AlphaFoldDB" id="A0A1M3TRW9"/>
<evidence type="ECO:0000313" key="1">
    <source>
        <dbReference type="EMBL" id="OJZ89314.1"/>
    </source>
</evidence>
<dbReference type="EMBL" id="KV878238">
    <property type="protein sequence ID" value="OJZ89314.1"/>
    <property type="molecule type" value="Genomic_DNA"/>
</dbReference>
<gene>
    <name evidence="1" type="ORF">ASPFODRAFT_216010</name>
</gene>
<dbReference type="Proteomes" id="UP000184063">
    <property type="component" value="Unassembled WGS sequence"/>
</dbReference>
<sequence length="66" mass="7255">MVKKSSSSPERKVSDSASTIMARAQDASDRILLNSYLLIGADIIHYSAKYVRISEGNTLDTLYTDS</sequence>
<accession>A0A1M3TRW9</accession>
<evidence type="ECO:0000313" key="2">
    <source>
        <dbReference type="Proteomes" id="UP000184063"/>
    </source>
</evidence>
<reference evidence="2" key="1">
    <citation type="journal article" date="2017" name="Genome Biol.">
        <title>Comparative genomics reveals high biological diversity and specific adaptations in the industrially and medically important fungal genus Aspergillus.</title>
        <authorList>
            <person name="de Vries R.P."/>
            <person name="Riley R."/>
            <person name="Wiebenga A."/>
            <person name="Aguilar-Osorio G."/>
            <person name="Amillis S."/>
            <person name="Uchima C.A."/>
            <person name="Anderluh G."/>
            <person name="Asadollahi M."/>
            <person name="Askin M."/>
            <person name="Barry K."/>
            <person name="Battaglia E."/>
            <person name="Bayram O."/>
            <person name="Benocci T."/>
            <person name="Braus-Stromeyer S.A."/>
            <person name="Caldana C."/>
            <person name="Canovas D."/>
            <person name="Cerqueira G.C."/>
            <person name="Chen F."/>
            <person name="Chen W."/>
            <person name="Choi C."/>
            <person name="Clum A."/>
            <person name="Dos Santos R.A."/>
            <person name="Damasio A.R."/>
            <person name="Diallinas G."/>
            <person name="Emri T."/>
            <person name="Fekete E."/>
            <person name="Flipphi M."/>
            <person name="Freyberg S."/>
            <person name="Gallo A."/>
            <person name="Gournas C."/>
            <person name="Habgood R."/>
            <person name="Hainaut M."/>
            <person name="Harispe M.L."/>
            <person name="Henrissat B."/>
            <person name="Hilden K.S."/>
            <person name="Hope R."/>
            <person name="Hossain A."/>
            <person name="Karabika E."/>
            <person name="Karaffa L."/>
            <person name="Karanyi Z."/>
            <person name="Krasevec N."/>
            <person name="Kuo A."/>
            <person name="Kusch H."/>
            <person name="LaButti K."/>
            <person name="Lagendijk E.L."/>
            <person name="Lapidus A."/>
            <person name="Levasseur A."/>
            <person name="Lindquist E."/>
            <person name="Lipzen A."/>
            <person name="Logrieco A.F."/>
            <person name="MacCabe A."/>
            <person name="Maekelae M.R."/>
            <person name="Malavazi I."/>
            <person name="Melin P."/>
            <person name="Meyer V."/>
            <person name="Mielnichuk N."/>
            <person name="Miskei M."/>
            <person name="Molnar A.P."/>
            <person name="Mule G."/>
            <person name="Ngan C.Y."/>
            <person name="Orejas M."/>
            <person name="Orosz E."/>
            <person name="Ouedraogo J.P."/>
            <person name="Overkamp K.M."/>
            <person name="Park H.-S."/>
            <person name="Perrone G."/>
            <person name="Piumi F."/>
            <person name="Punt P.J."/>
            <person name="Ram A.F."/>
            <person name="Ramon A."/>
            <person name="Rauscher S."/>
            <person name="Record E."/>
            <person name="Riano-Pachon D.M."/>
            <person name="Robert V."/>
            <person name="Roehrig J."/>
            <person name="Ruller R."/>
            <person name="Salamov A."/>
            <person name="Salih N.S."/>
            <person name="Samson R.A."/>
            <person name="Sandor E."/>
            <person name="Sanguinetti M."/>
            <person name="Schuetze T."/>
            <person name="Sepcic K."/>
            <person name="Shelest E."/>
            <person name="Sherlock G."/>
            <person name="Sophianopoulou V."/>
            <person name="Squina F.M."/>
            <person name="Sun H."/>
            <person name="Susca A."/>
            <person name="Todd R.B."/>
            <person name="Tsang A."/>
            <person name="Unkles S.E."/>
            <person name="van de Wiele N."/>
            <person name="van Rossen-Uffink D."/>
            <person name="Oliveira J.V."/>
            <person name="Vesth T.C."/>
            <person name="Visser J."/>
            <person name="Yu J.-H."/>
            <person name="Zhou M."/>
            <person name="Andersen M.R."/>
            <person name="Archer D.B."/>
            <person name="Baker S.E."/>
            <person name="Benoit I."/>
            <person name="Brakhage A.A."/>
            <person name="Braus G.H."/>
            <person name="Fischer R."/>
            <person name="Frisvad J.C."/>
            <person name="Goldman G.H."/>
            <person name="Houbraken J."/>
            <person name="Oakley B."/>
            <person name="Pocsi I."/>
            <person name="Scazzocchio C."/>
            <person name="Seiboth B."/>
            <person name="vanKuyk P.A."/>
            <person name="Wortman J."/>
            <person name="Dyer P.S."/>
            <person name="Grigoriev I.V."/>
        </authorList>
    </citation>
    <scope>NUCLEOTIDE SEQUENCE [LARGE SCALE GENOMIC DNA]</scope>
    <source>
        <strain evidence="2">CBS 106.47</strain>
    </source>
</reference>
<organism evidence="1 2">
    <name type="scientific">Aspergillus luchuensis (strain CBS 106.47)</name>
    <dbReference type="NCBI Taxonomy" id="1137211"/>
    <lineage>
        <taxon>Eukaryota</taxon>
        <taxon>Fungi</taxon>
        <taxon>Dikarya</taxon>
        <taxon>Ascomycota</taxon>
        <taxon>Pezizomycotina</taxon>
        <taxon>Eurotiomycetes</taxon>
        <taxon>Eurotiomycetidae</taxon>
        <taxon>Eurotiales</taxon>
        <taxon>Aspergillaceae</taxon>
        <taxon>Aspergillus</taxon>
        <taxon>Aspergillus subgen. Circumdati</taxon>
    </lineage>
</organism>
<proteinExistence type="predicted"/>
<name>A0A1M3TRW9_ASPLC</name>
<protein>
    <submittedName>
        <fullName evidence="1">Uncharacterized protein</fullName>
    </submittedName>
</protein>